<keyword evidence="2" id="KW-1185">Reference proteome</keyword>
<proteinExistence type="predicted"/>
<dbReference type="Proteomes" id="UP001189429">
    <property type="component" value="Unassembled WGS sequence"/>
</dbReference>
<evidence type="ECO:0008006" key="3">
    <source>
        <dbReference type="Google" id="ProtNLM"/>
    </source>
</evidence>
<protein>
    <recommendedName>
        <fullName evidence="3">Calmodulin</fullName>
    </recommendedName>
</protein>
<gene>
    <name evidence="1" type="ORF">PCOR1329_LOCUS62355</name>
</gene>
<sequence>MRYVHAREDDELHRVRQAMDLHVADEFEVVHVDLAKRVLSDLGFPDVVSIVTILRELGVKPELSAPTYSGPRSFWHSVKVEQRLDWVNLTRVLRHLRSEERACRRKVHGFTPEEVKRWTVIFDQCASKKVVPAGDGERRLVPSLLRPDVLLGLLGEDYAPALFRGVDLRDVGERLLAFVPAAADPGMDVHEFLKMMSAAHEDADARYHHKLRCAEAACGFAAQEVREFRAIFARCDGEGAGLLPFEQVVGMVHDLTPLKAAHVAELYALWEEVVLALDAETAAMGPRETLNKRLPQKPSHYFRLAAHLPGSTDFPEFLCLMERLLAINFHDIVTSTSIRAAELENLKNDERRSSHELGISPRRAVKRRPAVFAMRE</sequence>
<evidence type="ECO:0000313" key="1">
    <source>
        <dbReference type="EMBL" id="CAK0878658.1"/>
    </source>
</evidence>
<name>A0ABN9W1Q1_9DINO</name>
<evidence type="ECO:0000313" key="2">
    <source>
        <dbReference type="Proteomes" id="UP001189429"/>
    </source>
</evidence>
<reference evidence="1" key="1">
    <citation type="submission" date="2023-10" db="EMBL/GenBank/DDBJ databases">
        <authorList>
            <person name="Chen Y."/>
            <person name="Shah S."/>
            <person name="Dougan E. K."/>
            <person name="Thang M."/>
            <person name="Chan C."/>
        </authorList>
    </citation>
    <scope>NUCLEOTIDE SEQUENCE [LARGE SCALE GENOMIC DNA]</scope>
</reference>
<comment type="caution">
    <text evidence="1">The sequence shown here is derived from an EMBL/GenBank/DDBJ whole genome shotgun (WGS) entry which is preliminary data.</text>
</comment>
<dbReference type="EMBL" id="CAUYUJ010017871">
    <property type="protein sequence ID" value="CAK0878658.1"/>
    <property type="molecule type" value="Genomic_DNA"/>
</dbReference>
<accession>A0ABN9W1Q1</accession>
<organism evidence="1 2">
    <name type="scientific">Prorocentrum cordatum</name>
    <dbReference type="NCBI Taxonomy" id="2364126"/>
    <lineage>
        <taxon>Eukaryota</taxon>
        <taxon>Sar</taxon>
        <taxon>Alveolata</taxon>
        <taxon>Dinophyceae</taxon>
        <taxon>Prorocentrales</taxon>
        <taxon>Prorocentraceae</taxon>
        <taxon>Prorocentrum</taxon>
    </lineage>
</organism>